<feature type="transmembrane region" description="Helical" evidence="1">
    <location>
        <begin position="158"/>
        <end position="179"/>
    </location>
</feature>
<comment type="caution">
    <text evidence="2">The sequence shown here is derived from an EMBL/GenBank/DDBJ whole genome shotgun (WGS) entry which is preliminary data.</text>
</comment>
<dbReference type="Proteomes" id="UP000231021">
    <property type="component" value="Unassembled WGS sequence"/>
</dbReference>
<evidence type="ECO:0000313" key="2">
    <source>
        <dbReference type="EMBL" id="PIP62576.1"/>
    </source>
</evidence>
<keyword evidence="1" id="KW-1133">Transmembrane helix</keyword>
<feature type="transmembrane region" description="Helical" evidence="1">
    <location>
        <begin position="99"/>
        <end position="119"/>
    </location>
</feature>
<feature type="transmembrane region" description="Helical" evidence="1">
    <location>
        <begin position="199"/>
        <end position="217"/>
    </location>
</feature>
<dbReference type="EMBL" id="PCTB01000063">
    <property type="protein sequence ID" value="PIP62576.1"/>
    <property type="molecule type" value="Genomic_DNA"/>
</dbReference>
<feature type="transmembrane region" description="Helical" evidence="1">
    <location>
        <begin position="42"/>
        <end position="57"/>
    </location>
</feature>
<keyword evidence="1" id="KW-0472">Membrane</keyword>
<feature type="transmembrane region" description="Helical" evidence="1">
    <location>
        <begin position="131"/>
        <end position="151"/>
    </location>
</feature>
<dbReference type="AlphaFoldDB" id="A0A2H0BY07"/>
<protein>
    <submittedName>
        <fullName evidence="2">Uncharacterized protein</fullName>
    </submittedName>
</protein>
<evidence type="ECO:0000313" key="3">
    <source>
        <dbReference type="Proteomes" id="UP000231021"/>
    </source>
</evidence>
<gene>
    <name evidence="2" type="ORF">COW98_03295</name>
</gene>
<name>A0A2H0BY07_9BACT</name>
<reference evidence="2 3" key="1">
    <citation type="submission" date="2017-09" db="EMBL/GenBank/DDBJ databases">
        <title>Depth-based differentiation of microbial function through sediment-hosted aquifers and enrichment of novel symbionts in the deep terrestrial subsurface.</title>
        <authorList>
            <person name="Probst A.J."/>
            <person name="Ladd B."/>
            <person name="Jarett J.K."/>
            <person name="Geller-Mcgrath D.E."/>
            <person name="Sieber C.M."/>
            <person name="Emerson J.B."/>
            <person name="Anantharaman K."/>
            <person name="Thomas B.C."/>
            <person name="Malmstrom R."/>
            <person name="Stieglmeier M."/>
            <person name="Klingl A."/>
            <person name="Woyke T."/>
            <person name="Ryan C.M."/>
            <person name="Banfield J.F."/>
        </authorList>
    </citation>
    <scope>NUCLEOTIDE SEQUENCE [LARGE SCALE GENOMIC DNA]</scope>
    <source>
        <strain evidence="2">CG22_combo_CG10-13_8_21_14_all_35_9</strain>
    </source>
</reference>
<organism evidence="2 3">
    <name type="scientific">Candidatus Roizmanbacteria bacterium CG22_combo_CG10-13_8_21_14_all_35_9</name>
    <dbReference type="NCBI Taxonomy" id="1974861"/>
    <lineage>
        <taxon>Bacteria</taxon>
        <taxon>Candidatus Roizmaniibacteriota</taxon>
    </lineage>
</organism>
<keyword evidence="1" id="KW-0812">Transmembrane</keyword>
<evidence type="ECO:0000256" key="1">
    <source>
        <dbReference type="SAM" id="Phobius"/>
    </source>
</evidence>
<proteinExistence type="predicted"/>
<accession>A0A2H0BY07</accession>
<sequence length="226" mass="26659">MSAPIFLSTAVIVEIILLFWVSHLTLNELFYFLRIFLKNDQVIYAIVSVFFLPGTIVHEMGHFVAATVMMLRVYSVNIFPQWEKNQIKLGSVIYEKKDIVRSILVGIAPIFFAFFFFWFLARFKMFPGQNFWLNILFGYIVFTVSSTMFSSKKDLVDLAFIIPLIIVIIGLIYIFDIRVDLIFKNKLFIERLVNFFKDINFYLLFSLAINILLIFIFKSFRFLLKK</sequence>
<feature type="transmembrane region" description="Helical" evidence="1">
    <location>
        <begin position="6"/>
        <end position="30"/>
    </location>
</feature>